<dbReference type="InterPro" id="IPR001926">
    <property type="entry name" value="TrpB-like_PALP"/>
</dbReference>
<evidence type="ECO:0000313" key="7">
    <source>
        <dbReference type="Proteomes" id="UP001229955"/>
    </source>
</evidence>
<dbReference type="Proteomes" id="UP001229955">
    <property type="component" value="Chromosome"/>
</dbReference>
<evidence type="ECO:0000313" key="5">
    <source>
        <dbReference type="EMBL" id="WKW11556.1"/>
    </source>
</evidence>
<dbReference type="GO" id="GO:0003941">
    <property type="term" value="F:L-serine ammonia-lyase activity"/>
    <property type="evidence" value="ECO:0007669"/>
    <property type="project" value="TreeGrafter"/>
</dbReference>
<dbReference type="InterPro" id="IPR050147">
    <property type="entry name" value="Ser/Thr_Dehydratase"/>
</dbReference>
<sequence>MRHSPISLADVEAAVARLAPHLTPTPVRQYPRLDADIGHGITVFVKHENHHPTQSFKIRNGLNAVLGRSAPERARGCIGASTGNHGLGIAYAGRLTGTPITVCVPVGNNPEKNAAIRALGATLIEAGARYDETIAECRRLQEAQGLALLHSTNDPLVVAGAGTMTLEYLRQAPELDALILALGGGSQSVGALTVAAALRPSLKVYAVGATGAPAQYESWRRGERLEGQASDTFAEGIATGSAYAFTFDALREGLAGFVQVTDEAMRAAIRDLLRYTGNLAEGAGAAGLAGLRVLAPQLAGQRVGIVMCGGNLSLAELRRTMDTP</sequence>
<dbReference type="PANTHER" id="PTHR48078:SF7">
    <property type="entry name" value="BLL6502 PROTEIN"/>
    <property type="match status" value="1"/>
</dbReference>
<evidence type="ECO:0000313" key="6">
    <source>
        <dbReference type="EMBL" id="WKW14466.1"/>
    </source>
</evidence>
<dbReference type="InterPro" id="IPR036052">
    <property type="entry name" value="TrpB-like_PALP_sf"/>
</dbReference>
<dbReference type="GO" id="GO:0006567">
    <property type="term" value="P:L-threonine catabolic process"/>
    <property type="evidence" value="ECO:0007669"/>
    <property type="project" value="TreeGrafter"/>
</dbReference>
<evidence type="ECO:0000259" key="4">
    <source>
        <dbReference type="Pfam" id="PF00291"/>
    </source>
</evidence>
<gene>
    <name evidence="5" type="ORF">Strain138_000811</name>
    <name evidence="6" type="ORF">Strain318_000811</name>
</gene>
<comment type="cofactor">
    <cofactor evidence="1">
        <name>pyridoxal 5'-phosphate</name>
        <dbReference type="ChEBI" id="CHEBI:597326"/>
    </cofactor>
</comment>
<dbReference type="GO" id="GO:0004794">
    <property type="term" value="F:threonine deaminase activity"/>
    <property type="evidence" value="ECO:0007669"/>
    <property type="project" value="TreeGrafter"/>
</dbReference>
<dbReference type="Gene3D" id="3.40.50.1100">
    <property type="match status" value="2"/>
</dbReference>
<feature type="domain" description="Tryptophan synthase beta chain-like PALP" evidence="4">
    <location>
        <begin position="20"/>
        <end position="309"/>
    </location>
</feature>
<dbReference type="RefSeq" id="WP_367887255.1">
    <property type="nucleotide sequence ID" value="NZ_CP130612.1"/>
</dbReference>
<dbReference type="EMBL" id="CP130612">
    <property type="protein sequence ID" value="WKW11556.1"/>
    <property type="molecule type" value="Genomic_DNA"/>
</dbReference>
<dbReference type="PANTHER" id="PTHR48078">
    <property type="entry name" value="THREONINE DEHYDRATASE, MITOCHONDRIAL-RELATED"/>
    <property type="match status" value="1"/>
</dbReference>
<evidence type="ECO:0000256" key="2">
    <source>
        <dbReference type="ARBA" id="ARBA00022898"/>
    </source>
</evidence>
<dbReference type="Pfam" id="PF00291">
    <property type="entry name" value="PALP"/>
    <property type="match status" value="1"/>
</dbReference>
<dbReference type="GO" id="GO:0009097">
    <property type="term" value="P:isoleucine biosynthetic process"/>
    <property type="evidence" value="ECO:0007669"/>
    <property type="project" value="TreeGrafter"/>
</dbReference>
<dbReference type="KEGG" id="pspc:Strain318_000811"/>
<dbReference type="SUPFAM" id="SSF53686">
    <property type="entry name" value="Tryptophan synthase beta subunit-like PLP-dependent enzymes"/>
    <property type="match status" value="1"/>
</dbReference>
<dbReference type="GO" id="GO:0006565">
    <property type="term" value="P:L-serine catabolic process"/>
    <property type="evidence" value="ECO:0007669"/>
    <property type="project" value="TreeGrafter"/>
</dbReference>
<accession>A0AA49JYU8</accession>
<accession>A0AA49JTB8</accession>
<keyword evidence="2" id="KW-0663">Pyridoxal phosphate</keyword>
<organism evidence="5">
    <name type="scientific">Pseudogemmatithrix spongiicola</name>
    <dbReference type="NCBI Taxonomy" id="3062599"/>
    <lineage>
        <taxon>Bacteria</taxon>
        <taxon>Pseudomonadati</taxon>
        <taxon>Gemmatimonadota</taxon>
        <taxon>Gemmatimonadia</taxon>
        <taxon>Gemmatimonadales</taxon>
        <taxon>Gemmatimonadaceae</taxon>
        <taxon>Pseudogemmatithrix</taxon>
    </lineage>
</organism>
<reference evidence="5" key="1">
    <citation type="submission" date="2023-07" db="EMBL/GenBank/DDBJ databases">
        <authorList>
            <person name="Haufschild T."/>
            <person name="Kallscheuer N."/>
            <person name="Hammer J."/>
            <person name="Kohn T."/>
            <person name="Kabuu M."/>
            <person name="Jogler M."/>
            <person name="Wohfarth N."/>
            <person name="Heuer A."/>
            <person name="Rohde M."/>
            <person name="van Teeseling M.C.F."/>
            <person name="Jogler C."/>
        </authorList>
    </citation>
    <scope>NUCLEOTIDE SEQUENCE</scope>
    <source>
        <strain evidence="5">Strain 138</strain>
        <strain evidence="6">Strain 318</strain>
    </source>
</reference>
<protein>
    <submittedName>
        <fullName evidence="5">Pyridoxal-phosphate dependent enzyme</fullName>
    </submittedName>
</protein>
<proteinExistence type="predicted"/>
<keyword evidence="7" id="KW-1185">Reference proteome</keyword>
<dbReference type="EMBL" id="CP130613">
    <property type="protein sequence ID" value="WKW14466.1"/>
    <property type="molecule type" value="Genomic_DNA"/>
</dbReference>
<name>A0AA49JTB8_9BACT</name>
<evidence type="ECO:0000256" key="1">
    <source>
        <dbReference type="ARBA" id="ARBA00001933"/>
    </source>
</evidence>
<evidence type="ECO:0000256" key="3">
    <source>
        <dbReference type="ARBA" id="ARBA00023239"/>
    </source>
</evidence>
<keyword evidence="3" id="KW-0456">Lyase</keyword>
<dbReference type="AlphaFoldDB" id="A0AA49JTB8"/>